<dbReference type="EMBL" id="CP154792">
    <property type="protein sequence ID" value="XAN19667.1"/>
    <property type="molecule type" value="Genomic_DNA"/>
</dbReference>
<dbReference type="Proteomes" id="UP001446337">
    <property type="component" value="Chromosome"/>
</dbReference>
<protein>
    <submittedName>
        <fullName evidence="2">Uncharacterized protein</fullName>
    </submittedName>
</protein>
<reference evidence="2 3" key="1">
    <citation type="submission" date="2024-05" db="EMBL/GenBank/DDBJ databases">
        <title>Achromobacter denitrificans. BP1, complete genome.</title>
        <authorList>
            <person name="Zhang B."/>
        </authorList>
    </citation>
    <scope>NUCLEOTIDE SEQUENCE [LARGE SCALE GENOMIC DNA]</scope>
    <source>
        <strain evidence="2 3">BP1</strain>
    </source>
</reference>
<proteinExistence type="predicted"/>
<name>A0ABZ3GC80_ACHDE</name>
<evidence type="ECO:0000313" key="2">
    <source>
        <dbReference type="EMBL" id="XAN19667.1"/>
    </source>
</evidence>
<accession>A0ABZ3GC80</accession>
<organism evidence="2 3">
    <name type="scientific">Achromobacter denitrificans</name>
    <name type="common">Alcaligenes denitrificans</name>
    <dbReference type="NCBI Taxonomy" id="32002"/>
    <lineage>
        <taxon>Bacteria</taxon>
        <taxon>Pseudomonadati</taxon>
        <taxon>Pseudomonadota</taxon>
        <taxon>Betaproteobacteria</taxon>
        <taxon>Burkholderiales</taxon>
        <taxon>Alcaligenaceae</taxon>
        <taxon>Achromobacter</taxon>
    </lineage>
</organism>
<keyword evidence="3" id="KW-1185">Reference proteome</keyword>
<sequence>MSWLFSQALVEEFSAATCSDGEPSAQLNVMPTPHKFSRQDKTIEPSDLSRFGLTCAVLTEDRGAALLTWFLAGFPARTSAQQDAVQAWPAHGRASGAKWPGSWLRFDRASSTWRTAQFSLLGDSEPFSETWPRWGSMRNGESCPQPTPELSTSANESGLWPTPNVPNGGRSVAHVTDWRGKTAYHNGRKVQVGLEAAVRMWPTPTASDTGQRSKPYAQGGTPLSLAANLYPTPTTMKSSGGAALCKWGGAGARKKMATMVTPSEMNGPLNPTWVEWLMGWPTGWTDLTALETAKFREWQQQHSIFSAAESKEAA</sequence>
<evidence type="ECO:0000256" key="1">
    <source>
        <dbReference type="SAM" id="MobiDB-lite"/>
    </source>
</evidence>
<evidence type="ECO:0000313" key="3">
    <source>
        <dbReference type="Proteomes" id="UP001446337"/>
    </source>
</evidence>
<feature type="compositionally biased region" description="Polar residues" evidence="1">
    <location>
        <begin position="142"/>
        <end position="156"/>
    </location>
</feature>
<feature type="region of interest" description="Disordered" evidence="1">
    <location>
        <begin position="136"/>
        <end position="171"/>
    </location>
</feature>
<gene>
    <name evidence="2" type="ORF">AAIK43_16865</name>
</gene>